<dbReference type="InterPro" id="IPR001650">
    <property type="entry name" value="Helicase_C-like"/>
</dbReference>
<keyword evidence="1" id="KW-0547">Nucleotide-binding</keyword>
<keyword evidence="2" id="KW-0378">Hydrolase</keyword>
<protein>
    <submittedName>
        <fullName evidence="7">DEAD/DEAH box helicase</fullName>
    </submittedName>
</protein>
<dbReference type="Gene3D" id="3.40.50.300">
    <property type="entry name" value="P-loop containing nucleotide triphosphate hydrolases"/>
    <property type="match status" value="2"/>
</dbReference>
<keyword evidence="3 7" id="KW-0347">Helicase</keyword>
<dbReference type="SMART" id="SM00487">
    <property type="entry name" value="DEXDc"/>
    <property type="match status" value="1"/>
</dbReference>
<evidence type="ECO:0000256" key="3">
    <source>
        <dbReference type="ARBA" id="ARBA00022806"/>
    </source>
</evidence>
<evidence type="ECO:0000259" key="6">
    <source>
        <dbReference type="PROSITE" id="PS51194"/>
    </source>
</evidence>
<dbReference type="InterPro" id="IPR027417">
    <property type="entry name" value="P-loop_NTPase"/>
</dbReference>
<dbReference type="PANTHER" id="PTHR47961:SF6">
    <property type="entry name" value="DNA-DIRECTED DNA POLYMERASE"/>
    <property type="match status" value="1"/>
</dbReference>
<dbReference type="EMBL" id="FNGY01000001">
    <property type="protein sequence ID" value="SDL46652.1"/>
    <property type="molecule type" value="Genomic_DNA"/>
</dbReference>
<evidence type="ECO:0000256" key="4">
    <source>
        <dbReference type="ARBA" id="ARBA00022840"/>
    </source>
</evidence>
<accession>A0A1G9KAJ0</accession>
<dbReference type="PROSITE" id="PS51194">
    <property type="entry name" value="HELICASE_CTER"/>
    <property type="match status" value="1"/>
</dbReference>
<proteinExistence type="predicted"/>
<dbReference type="RefSeq" id="WP_074604542.1">
    <property type="nucleotide sequence ID" value="NZ_FNGY01000001.1"/>
</dbReference>
<dbReference type="Proteomes" id="UP000183200">
    <property type="component" value="Unassembled WGS sequence"/>
</dbReference>
<evidence type="ECO:0000256" key="2">
    <source>
        <dbReference type="ARBA" id="ARBA00022801"/>
    </source>
</evidence>
<name>A0A1G9KAJ0_9SPHI</name>
<dbReference type="AlphaFoldDB" id="A0A1G9KAJ0"/>
<evidence type="ECO:0000256" key="1">
    <source>
        <dbReference type="ARBA" id="ARBA00022741"/>
    </source>
</evidence>
<dbReference type="PROSITE" id="PS51192">
    <property type="entry name" value="HELICASE_ATP_BIND_1"/>
    <property type="match status" value="1"/>
</dbReference>
<dbReference type="InterPro" id="IPR011545">
    <property type="entry name" value="DEAD/DEAH_box_helicase_dom"/>
</dbReference>
<keyword evidence="4" id="KW-0067">ATP-binding</keyword>
<evidence type="ECO:0000313" key="7">
    <source>
        <dbReference type="EMBL" id="SDL46652.1"/>
    </source>
</evidence>
<organism evidence="7 8">
    <name type="scientific">Pedobacter steynii</name>
    <dbReference type="NCBI Taxonomy" id="430522"/>
    <lineage>
        <taxon>Bacteria</taxon>
        <taxon>Pseudomonadati</taxon>
        <taxon>Bacteroidota</taxon>
        <taxon>Sphingobacteriia</taxon>
        <taxon>Sphingobacteriales</taxon>
        <taxon>Sphingobacteriaceae</taxon>
        <taxon>Pedobacter</taxon>
    </lineage>
</organism>
<dbReference type="PANTHER" id="PTHR47961">
    <property type="entry name" value="DNA POLYMERASE THETA, PUTATIVE (AFU_ORTHOLOGUE AFUA_1G05260)-RELATED"/>
    <property type="match status" value="1"/>
</dbReference>
<dbReference type="GO" id="GO:0016787">
    <property type="term" value="F:hydrolase activity"/>
    <property type="evidence" value="ECO:0007669"/>
    <property type="project" value="UniProtKB-KW"/>
</dbReference>
<evidence type="ECO:0000259" key="5">
    <source>
        <dbReference type="PROSITE" id="PS51192"/>
    </source>
</evidence>
<dbReference type="InterPro" id="IPR050474">
    <property type="entry name" value="Hel308_SKI2-like"/>
</dbReference>
<dbReference type="GO" id="GO:0003676">
    <property type="term" value="F:nucleic acid binding"/>
    <property type="evidence" value="ECO:0007669"/>
    <property type="project" value="InterPro"/>
</dbReference>
<gene>
    <name evidence="7" type="ORF">SAMN05421820_101518</name>
</gene>
<evidence type="ECO:0000313" key="8">
    <source>
        <dbReference type="Proteomes" id="UP000183200"/>
    </source>
</evidence>
<dbReference type="Pfam" id="PF00270">
    <property type="entry name" value="DEAD"/>
    <property type="match status" value="1"/>
</dbReference>
<keyword evidence="8" id="KW-1185">Reference proteome</keyword>
<dbReference type="OrthoDB" id="9812126at2"/>
<feature type="domain" description="Helicase ATP-binding" evidence="5">
    <location>
        <begin position="155"/>
        <end position="326"/>
    </location>
</feature>
<dbReference type="SMART" id="SM00490">
    <property type="entry name" value="HELICc"/>
    <property type="match status" value="1"/>
</dbReference>
<dbReference type="SUPFAM" id="SSF52540">
    <property type="entry name" value="P-loop containing nucleoside triphosphate hydrolases"/>
    <property type="match status" value="2"/>
</dbReference>
<dbReference type="GO" id="GO:0004386">
    <property type="term" value="F:helicase activity"/>
    <property type="evidence" value="ECO:0007669"/>
    <property type="project" value="UniProtKB-KW"/>
</dbReference>
<sequence length="862" mass="99068">MSTALIDKLTVEILHEPYFYGLLDKCAQANASANFNFDGKLDDHVEMLSNKELKDSLRYADLLSNSDDVEARRYAYQIITHLNSTFSSNVFYRTVAKAVYSKLGNFPAINYLEEKNENLAEIPFYRILQMESKKILQAVPYQKDLVFTDAQYQLYSKLVSSTEFSFSGPTSMGKSFIIKAFIKKIIRNAPRENMVIIVPTRALINQFALDLKNDLNADLKTFKYKIITNSSVNELTEESFNYIMVLTPERLISFLGNDHQTSVGFLFVDEAHKLAQQKDTRSITTYAAIEKSLIKYGQNLKLYFSSPNVSNPEVFLNLFDRNSIGNIFKTSESPVTQNIYFVDLIEKRLETIQKSVVQNRLLPFDERLETVVDVITYLGRGQNNLIYNNSKQKTINLAKTFADSRPANNDLHPEVQKAIVQIKEYVHSDYYLADLLTKGVAYHHGRLPQLIRNLVEYLYKNELVTYVFCTSTLLEGVNMPTKNLFVLNNKNGRNKLEEIDFWNLVGRAGRLNVELSGNIYCIRHDDCNWDNKDSILQKKEIKITPTVISRIDANLKKIEKILQEESISGTQVEKDVLKYIANIISIDSLQTKSTYQSPIINKLIADKKEAIIDLAKKKGQNITVPFNVLNSNPSININIQQLVYDRLVKDHKNGISILLPNSNSEGFYETCKSLLEKFHVLYNWPDAEKKLNNINSMSYYATLMTQWIKGFNLNQIIQQSIDYYTNAKANVEVDFSTYVPFEEGNVKHMNIVIENVIDDIEYVLRFLLEKYFNHYYQMLLSILGEDKAGENWANLLEYGTQNRTVIALQNVGLSRHTALSIFARGRIYLNVEEGRLKGVNKEGLISLFKHNSIEYDEINKML</sequence>
<dbReference type="GO" id="GO:0005524">
    <property type="term" value="F:ATP binding"/>
    <property type="evidence" value="ECO:0007669"/>
    <property type="project" value="UniProtKB-KW"/>
</dbReference>
<feature type="domain" description="Helicase C-terminal" evidence="6">
    <location>
        <begin position="407"/>
        <end position="559"/>
    </location>
</feature>
<reference evidence="8" key="1">
    <citation type="submission" date="2016-10" db="EMBL/GenBank/DDBJ databases">
        <authorList>
            <person name="Varghese N."/>
            <person name="Submissions S."/>
        </authorList>
    </citation>
    <scope>NUCLEOTIDE SEQUENCE [LARGE SCALE GENOMIC DNA]</scope>
    <source>
        <strain evidence="8">DSM 19110</strain>
    </source>
</reference>
<dbReference type="InterPro" id="IPR014001">
    <property type="entry name" value="Helicase_ATP-bd"/>
</dbReference>